<feature type="domain" description="FAD dependent oxidoreductase" evidence="6">
    <location>
        <begin position="11"/>
        <end position="391"/>
    </location>
</feature>
<name>A0AA39YLD3_9PEZI</name>
<evidence type="ECO:0000313" key="8">
    <source>
        <dbReference type="Proteomes" id="UP001174936"/>
    </source>
</evidence>
<accession>A0AA39YLD3</accession>
<comment type="similarity">
    <text evidence="2">Belongs to the MSOX/MTOX family.</text>
</comment>
<dbReference type="PANTHER" id="PTHR10961:SF37">
    <property type="entry name" value="FAD DEPENDENT OXIDOREDUCTASE DOMAIN-CONTAINING PROTEIN"/>
    <property type="match status" value="1"/>
</dbReference>
<evidence type="ECO:0000313" key="7">
    <source>
        <dbReference type="EMBL" id="KAK0653130.1"/>
    </source>
</evidence>
<keyword evidence="8" id="KW-1185">Reference proteome</keyword>
<evidence type="ECO:0000256" key="1">
    <source>
        <dbReference type="ARBA" id="ARBA00001974"/>
    </source>
</evidence>
<reference evidence="7" key="1">
    <citation type="submission" date="2023-06" db="EMBL/GenBank/DDBJ databases">
        <title>Genome-scale phylogeny and comparative genomics of the fungal order Sordariales.</title>
        <authorList>
            <consortium name="Lawrence Berkeley National Laboratory"/>
            <person name="Hensen N."/>
            <person name="Bonometti L."/>
            <person name="Westerberg I."/>
            <person name="Brannstrom I.O."/>
            <person name="Guillou S."/>
            <person name="Cros-Aarteil S."/>
            <person name="Calhoun S."/>
            <person name="Haridas S."/>
            <person name="Kuo A."/>
            <person name="Mondo S."/>
            <person name="Pangilinan J."/>
            <person name="Riley R."/>
            <person name="Labutti K."/>
            <person name="Andreopoulos B."/>
            <person name="Lipzen A."/>
            <person name="Chen C."/>
            <person name="Yanf M."/>
            <person name="Daum C."/>
            <person name="Ng V."/>
            <person name="Clum A."/>
            <person name="Steindorff A."/>
            <person name="Ohm R."/>
            <person name="Martin F."/>
            <person name="Silar P."/>
            <person name="Natvig D."/>
            <person name="Lalanne C."/>
            <person name="Gautier V."/>
            <person name="Ament-Velasquez S.L."/>
            <person name="Kruys A."/>
            <person name="Hutchinson M.I."/>
            <person name="Powell A.J."/>
            <person name="Barry K."/>
            <person name="Miller A.N."/>
            <person name="Grigoriev I.V."/>
            <person name="Debuchy R."/>
            <person name="Gladieux P."/>
            <person name="Thoren M.H."/>
            <person name="Johannesson H."/>
        </authorList>
    </citation>
    <scope>NUCLEOTIDE SEQUENCE</scope>
    <source>
        <strain evidence="7">SMH2532-1</strain>
    </source>
</reference>
<organism evidence="7 8">
    <name type="scientific">Cercophora newfieldiana</name>
    <dbReference type="NCBI Taxonomy" id="92897"/>
    <lineage>
        <taxon>Eukaryota</taxon>
        <taxon>Fungi</taxon>
        <taxon>Dikarya</taxon>
        <taxon>Ascomycota</taxon>
        <taxon>Pezizomycotina</taxon>
        <taxon>Sordariomycetes</taxon>
        <taxon>Sordariomycetidae</taxon>
        <taxon>Sordariales</taxon>
        <taxon>Lasiosphaeriaceae</taxon>
        <taxon>Cercophora</taxon>
    </lineage>
</organism>
<dbReference type="SUPFAM" id="SSF51905">
    <property type="entry name" value="FAD/NAD(P)-binding domain"/>
    <property type="match status" value="1"/>
</dbReference>
<dbReference type="InterPro" id="IPR006076">
    <property type="entry name" value="FAD-dep_OxRdtase"/>
</dbReference>
<evidence type="ECO:0000256" key="3">
    <source>
        <dbReference type="ARBA" id="ARBA00022630"/>
    </source>
</evidence>
<evidence type="ECO:0000256" key="4">
    <source>
        <dbReference type="ARBA" id="ARBA00022827"/>
    </source>
</evidence>
<comment type="caution">
    <text evidence="7">The sequence shown here is derived from an EMBL/GenBank/DDBJ whole genome shotgun (WGS) entry which is preliminary data.</text>
</comment>
<dbReference type="GO" id="GO:0051698">
    <property type="term" value="F:saccharopine oxidase activity"/>
    <property type="evidence" value="ECO:0007669"/>
    <property type="project" value="TreeGrafter"/>
</dbReference>
<keyword evidence="5" id="KW-0560">Oxidoreductase</keyword>
<dbReference type="InterPro" id="IPR045170">
    <property type="entry name" value="MTOX"/>
</dbReference>
<gene>
    <name evidence="7" type="ORF">B0T16DRAFT_407483</name>
</gene>
<keyword evidence="3" id="KW-0285">Flavoprotein</keyword>
<dbReference type="Gene3D" id="3.50.50.60">
    <property type="entry name" value="FAD/NAD(P)-binding domain"/>
    <property type="match status" value="1"/>
</dbReference>
<dbReference type="InterPro" id="IPR036188">
    <property type="entry name" value="FAD/NAD-bd_sf"/>
</dbReference>
<protein>
    <submittedName>
        <fullName evidence="7">Sarcosine oxidase-like protein</fullName>
    </submittedName>
</protein>
<dbReference type="AlphaFoldDB" id="A0AA39YLD3"/>
<dbReference type="Pfam" id="PF01266">
    <property type="entry name" value="DAO"/>
    <property type="match status" value="1"/>
</dbReference>
<dbReference type="PANTHER" id="PTHR10961">
    <property type="entry name" value="PEROXISOMAL SARCOSINE OXIDASE"/>
    <property type="match status" value="1"/>
</dbReference>
<dbReference type="Gene3D" id="3.30.9.10">
    <property type="entry name" value="D-Amino Acid Oxidase, subunit A, domain 2"/>
    <property type="match status" value="1"/>
</dbReference>
<dbReference type="GO" id="GO:0008115">
    <property type="term" value="F:sarcosine oxidase activity"/>
    <property type="evidence" value="ECO:0007669"/>
    <property type="project" value="TreeGrafter"/>
</dbReference>
<keyword evidence="4" id="KW-0274">FAD</keyword>
<dbReference type="GO" id="GO:0050660">
    <property type="term" value="F:flavin adenine dinucleotide binding"/>
    <property type="evidence" value="ECO:0007669"/>
    <property type="project" value="InterPro"/>
</dbReference>
<comment type="cofactor">
    <cofactor evidence="1">
        <name>FAD</name>
        <dbReference type="ChEBI" id="CHEBI:57692"/>
    </cofactor>
</comment>
<evidence type="ECO:0000259" key="6">
    <source>
        <dbReference type="Pfam" id="PF01266"/>
    </source>
</evidence>
<dbReference type="Proteomes" id="UP001174936">
    <property type="component" value="Unassembled WGS sequence"/>
</dbReference>
<evidence type="ECO:0000256" key="2">
    <source>
        <dbReference type="ARBA" id="ARBA00010989"/>
    </source>
</evidence>
<proteinExistence type="inferred from homology"/>
<sequence>MADPAVAHDAYVIVGAGVFGSSIALHLIREYPSAHIVLIDRAPFPSQVGASWDWNKVIRADYTNPLYVRLALEAMEHWRADPLYEPFYHQSGLAWVDNKDLARTIVDNYDKLGASEKTRLITPDEARGLWGGVHSDANYYDSTEVFLNESSGWADAAKTLTKVIETAVAAGVKYVVAEAKEIVFDEQGSTVGIRTAKGELLSASHVILATGATTAKLLADSAPQRKEMQADGRVIAAAICEGMVTLSDEDAAYFRQGPCFLCELGYTQGGSMPPTSDNQLKIYRDQSFTNTVYHEASGQHISIPPESTDYGQWELSPLMKEEVSLVFKGIFGKKAENWEFHNYRVCWDAITPSQDLIICEHPHSKNLYLATGGSFHSWKFLPIIGKYVVQLLKGTLDADLVETWAWDRESSGSAHKGVIPTREMRDV</sequence>
<dbReference type="EMBL" id="JAULSV010000002">
    <property type="protein sequence ID" value="KAK0653130.1"/>
    <property type="molecule type" value="Genomic_DNA"/>
</dbReference>
<evidence type="ECO:0000256" key="5">
    <source>
        <dbReference type="ARBA" id="ARBA00023002"/>
    </source>
</evidence>